<comment type="caution">
    <text evidence="5">The sequence shown here is derived from an EMBL/GenBank/DDBJ whole genome shotgun (WGS) entry which is preliminary data.</text>
</comment>
<keyword evidence="6" id="KW-1185">Reference proteome</keyword>
<evidence type="ECO:0000313" key="5">
    <source>
        <dbReference type="EMBL" id="TWI66192.1"/>
    </source>
</evidence>
<dbReference type="Gene3D" id="3.30.565.10">
    <property type="entry name" value="Histidine kinase-like ATPase, C-terminal domain"/>
    <property type="match status" value="1"/>
</dbReference>
<dbReference type="PANTHER" id="PTHR43547">
    <property type="entry name" value="TWO-COMPONENT HISTIDINE KINASE"/>
    <property type="match status" value="1"/>
</dbReference>
<evidence type="ECO:0000256" key="1">
    <source>
        <dbReference type="ARBA" id="ARBA00000085"/>
    </source>
</evidence>
<dbReference type="SUPFAM" id="SSF47384">
    <property type="entry name" value="Homodimeric domain of signal transducing histidine kinase"/>
    <property type="match status" value="1"/>
</dbReference>
<dbReference type="InterPro" id="IPR005467">
    <property type="entry name" value="His_kinase_dom"/>
</dbReference>
<dbReference type="InterPro" id="IPR003594">
    <property type="entry name" value="HATPase_dom"/>
</dbReference>
<keyword evidence="3" id="KW-0597">Phosphoprotein</keyword>
<dbReference type="OrthoDB" id="8556618at2"/>
<dbReference type="Gene3D" id="1.10.287.130">
    <property type="match status" value="1"/>
</dbReference>
<feature type="domain" description="Histidine kinase" evidence="4">
    <location>
        <begin position="139"/>
        <end position="351"/>
    </location>
</feature>
<dbReference type="Pfam" id="PF02518">
    <property type="entry name" value="HATPase_c"/>
    <property type="match status" value="1"/>
</dbReference>
<dbReference type="InterPro" id="IPR003661">
    <property type="entry name" value="HisK_dim/P_dom"/>
</dbReference>
<comment type="catalytic activity">
    <reaction evidence="1">
        <text>ATP + protein L-histidine = ADP + protein N-phospho-L-histidine.</text>
        <dbReference type="EC" id="2.7.13.3"/>
    </reaction>
</comment>
<dbReference type="InterPro" id="IPR036097">
    <property type="entry name" value="HisK_dim/P_sf"/>
</dbReference>
<evidence type="ECO:0000256" key="2">
    <source>
        <dbReference type="ARBA" id="ARBA00012438"/>
    </source>
</evidence>
<dbReference type="Proteomes" id="UP000318431">
    <property type="component" value="Unassembled WGS sequence"/>
</dbReference>
<proteinExistence type="predicted"/>
<dbReference type="GO" id="GO:0000155">
    <property type="term" value="F:phosphorelay sensor kinase activity"/>
    <property type="evidence" value="ECO:0007669"/>
    <property type="project" value="InterPro"/>
</dbReference>
<dbReference type="SMART" id="SM00388">
    <property type="entry name" value="HisKA"/>
    <property type="match status" value="1"/>
</dbReference>
<dbReference type="AlphaFoldDB" id="A0A562RAT6"/>
<dbReference type="SMART" id="SM00387">
    <property type="entry name" value="HATPase_c"/>
    <property type="match status" value="1"/>
</dbReference>
<reference evidence="5 6" key="1">
    <citation type="journal article" date="2015" name="Stand. Genomic Sci.">
        <title>Genomic Encyclopedia of Bacterial and Archaeal Type Strains, Phase III: the genomes of soil and plant-associated and newly described type strains.</title>
        <authorList>
            <person name="Whitman W.B."/>
            <person name="Woyke T."/>
            <person name="Klenk H.P."/>
            <person name="Zhou Y."/>
            <person name="Lilburn T.G."/>
            <person name="Beck B.J."/>
            <person name="De Vos P."/>
            <person name="Vandamme P."/>
            <person name="Eisen J.A."/>
            <person name="Garrity G."/>
            <person name="Hugenholtz P."/>
            <person name="Kyrpides N.C."/>
        </authorList>
    </citation>
    <scope>NUCLEOTIDE SEQUENCE [LARGE SCALE GENOMIC DNA]</scope>
    <source>
        <strain evidence="5 6">CGMCC 1.10822</strain>
    </source>
</reference>
<dbReference type="PRINTS" id="PR00344">
    <property type="entry name" value="BCTRLSENSOR"/>
</dbReference>
<evidence type="ECO:0000256" key="3">
    <source>
        <dbReference type="ARBA" id="ARBA00022553"/>
    </source>
</evidence>
<evidence type="ECO:0000313" key="6">
    <source>
        <dbReference type="Proteomes" id="UP000318431"/>
    </source>
</evidence>
<sequence>MLSLQDRVLATWAERVRASIPQVRDLQQPILIDTLPVFYRKIVESVDPCDSRALAVDGSTTASEHGGERARLTSYDQAALVEEYQILRWAILDVLFEENVTLDRPQTHAIHASIDAGIREAVGAFALVQTGFRERFAAALMHDLRTPLGVNIAALELILLANDVTTIKVAAAKALTNAERINAMIGELLDTMAFQAGQSVHLTITSVDIREVIKEVQTDAIATHGPRIRVTGDAVTGWWDRPALKRALENLISNAVKYGRPGGPITVHTRSAYERLLLSVHNEGSPIPPLEQESIFQMYCRSQSAQRGVKQGWGVGLPYVRAVAESHGGSINVDSSAERGTTFLIDIPKDGRQFQVK</sequence>
<evidence type="ECO:0000259" key="4">
    <source>
        <dbReference type="PROSITE" id="PS50109"/>
    </source>
</evidence>
<dbReference type="EMBL" id="VLLB01000003">
    <property type="protein sequence ID" value="TWI66192.1"/>
    <property type="molecule type" value="Genomic_DNA"/>
</dbReference>
<protein>
    <recommendedName>
        <fullName evidence="2">histidine kinase</fullName>
        <ecNumber evidence="2">2.7.13.3</ecNumber>
    </recommendedName>
</protein>
<gene>
    <name evidence="5" type="ORF">IP91_02003</name>
</gene>
<dbReference type="EC" id="2.7.13.3" evidence="2"/>
<dbReference type="PANTHER" id="PTHR43547:SF2">
    <property type="entry name" value="HYBRID SIGNAL TRANSDUCTION HISTIDINE KINASE C"/>
    <property type="match status" value="1"/>
</dbReference>
<dbReference type="InterPro" id="IPR036890">
    <property type="entry name" value="HATPase_C_sf"/>
</dbReference>
<accession>A0A562RAT6</accession>
<dbReference type="SUPFAM" id="SSF55874">
    <property type="entry name" value="ATPase domain of HSP90 chaperone/DNA topoisomerase II/histidine kinase"/>
    <property type="match status" value="1"/>
</dbReference>
<organism evidence="5 6">
    <name type="scientific">Pseudoduganella lurida</name>
    <dbReference type="NCBI Taxonomy" id="1036180"/>
    <lineage>
        <taxon>Bacteria</taxon>
        <taxon>Pseudomonadati</taxon>
        <taxon>Pseudomonadota</taxon>
        <taxon>Betaproteobacteria</taxon>
        <taxon>Burkholderiales</taxon>
        <taxon>Oxalobacteraceae</taxon>
        <taxon>Telluria group</taxon>
        <taxon>Pseudoduganella</taxon>
    </lineage>
</organism>
<name>A0A562RAT6_9BURK</name>
<dbReference type="PROSITE" id="PS50109">
    <property type="entry name" value="HIS_KIN"/>
    <property type="match status" value="1"/>
</dbReference>
<dbReference type="InterPro" id="IPR004358">
    <property type="entry name" value="Sig_transdc_His_kin-like_C"/>
</dbReference>
<dbReference type="CDD" id="cd00082">
    <property type="entry name" value="HisKA"/>
    <property type="match status" value="1"/>
</dbReference>
<dbReference type="Pfam" id="PF00512">
    <property type="entry name" value="HisKA"/>
    <property type="match status" value="1"/>
</dbReference>